<protein>
    <submittedName>
        <fullName evidence="4">AAA ATPase-like protein</fullName>
    </submittedName>
</protein>
<evidence type="ECO:0000259" key="3">
    <source>
        <dbReference type="Pfam" id="PF13191"/>
    </source>
</evidence>
<gene>
    <name evidence="4" type="ORF">C8D87_109194</name>
</gene>
<organism evidence="4 5">
    <name type="scientific">Lentzea atacamensis</name>
    <dbReference type="NCBI Taxonomy" id="531938"/>
    <lineage>
        <taxon>Bacteria</taxon>
        <taxon>Bacillati</taxon>
        <taxon>Actinomycetota</taxon>
        <taxon>Actinomycetes</taxon>
        <taxon>Pseudonocardiales</taxon>
        <taxon>Pseudonocardiaceae</taxon>
        <taxon>Lentzea</taxon>
    </lineage>
</organism>
<sequence length="296" mass="31978">MTWAADPAPTGGWQAVSCISPRGATRRAQVPVPFVEREHELLVLQGLLDEVRVRRRPHFVTVLGEASVGKTRLVSELAAACTSPVMALCGTATAFGDDHGYGPLSDVVRGFASPENLRAALSSLVGAGELADRLHSSLAGLAGTSPEVPPDFPAWRRFLEEIADSGPLVVFLEDVHWANDVVLDFVEELSEQAGSVPLLVIATARPELLQRRPSWSEASATPPRSAWNRCRTTAPAACRTRCWRLGNCQPNCGRPWSRAWAATRSSRPSTRGWCPTRACLVCTTMAACRCRLPCAV</sequence>
<dbReference type="InterPro" id="IPR041664">
    <property type="entry name" value="AAA_16"/>
</dbReference>
<dbReference type="InterPro" id="IPR027417">
    <property type="entry name" value="P-loop_NTPase"/>
</dbReference>
<keyword evidence="2" id="KW-0067">ATP-binding</keyword>
<name>A0ABX9E3V1_9PSEU</name>
<accession>A0ABX9E3V1</accession>
<dbReference type="Gene3D" id="3.40.50.300">
    <property type="entry name" value="P-loop containing nucleotide triphosphate hydrolases"/>
    <property type="match status" value="1"/>
</dbReference>
<dbReference type="Pfam" id="PF13191">
    <property type="entry name" value="AAA_16"/>
    <property type="match status" value="1"/>
</dbReference>
<comment type="caution">
    <text evidence="4">The sequence shown here is derived from an EMBL/GenBank/DDBJ whole genome shotgun (WGS) entry which is preliminary data.</text>
</comment>
<dbReference type="PANTHER" id="PTHR16305">
    <property type="entry name" value="TESTICULAR SOLUBLE ADENYLYL CYCLASE"/>
    <property type="match status" value="1"/>
</dbReference>
<dbReference type="PANTHER" id="PTHR16305:SF28">
    <property type="entry name" value="GUANYLATE CYCLASE DOMAIN-CONTAINING PROTEIN"/>
    <property type="match status" value="1"/>
</dbReference>
<evidence type="ECO:0000313" key="5">
    <source>
        <dbReference type="Proteomes" id="UP000248714"/>
    </source>
</evidence>
<dbReference type="RefSeq" id="WP_170166685.1">
    <property type="nucleotide sequence ID" value="NZ_QLTT01000009.1"/>
</dbReference>
<dbReference type="Proteomes" id="UP000248714">
    <property type="component" value="Unassembled WGS sequence"/>
</dbReference>
<keyword evidence="5" id="KW-1185">Reference proteome</keyword>
<evidence type="ECO:0000256" key="2">
    <source>
        <dbReference type="ARBA" id="ARBA00022840"/>
    </source>
</evidence>
<evidence type="ECO:0000313" key="4">
    <source>
        <dbReference type="EMBL" id="RAS61749.1"/>
    </source>
</evidence>
<proteinExistence type="predicted"/>
<keyword evidence="1" id="KW-0547">Nucleotide-binding</keyword>
<dbReference type="SUPFAM" id="SSF52540">
    <property type="entry name" value="P-loop containing nucleoside triphosphate hydrolases"/>
    <property type="match status" value="1"/>
</dbReference>
<evidence type="ECO:0000256" key="1">
    <source>
        <dbReference type="ARBA" id="ARBA00022741"/>
    </source>
</evidence>
<feature type="domain" description="Orc1-like AAA ATPase" evidence="3">
    <location>
        <begin position="33"/>
        <end position="201"/>
    </location>
</feature>
<reference evidence="4 5" key="1">
    <citation type="submission" date="2018-06" db="EMBL/GenBank/DDBJ databases">
        <title>Genomic Encyclopedia of Type Strains, Phase IV (KMG-IV): sequencing the most valuable type-strain genomes for metagenomic binning, comparative biology and taxonomic classification.</title>
        <authorList>
            <person name="Goeker M."/>
        </authorList>
    </citation>
    <scope>NUCLEOTIDE SEQUENCE [LARGE SCALE GENOMIC DNA]</scope>
    <source>
        <strain evidence="4 5">DSM 45479</strain>
    </source>
</reference>
<dbReference type="EMBL" id="QLTT01000009">
    <property type="protein sequence ID" value="RAS61749.1"/>
    <property type="molecule type" value="Genomic_DNA"/>
</dbReference>